<dbReference type="Proteomes" id="UP001633002">
    <property type="component" value="Unassembled WGS sequence"/>
</dbReference>
<organism evidence="1 2">
    <name type="scientific">Riccia sorocarpa</name>
    <dbReference type="NCBI Taxonomy" id="122646"/>
    <lineage>
        <taxon>Eukaryota</taxon>
        <taxon>Viridiplantae</taxon>
        <taxon>Streptophyta</taxon>
        <taxon>Embryophyta</taxon>
        <taxon>Marchantiophyta</taxon>
        <taxon>Marchantiopsida</taxon>
        <taxon>Marchantiidae</taxon>
        <taxon>Marchantiales</taxon>
        <taxon>Ricciaceae</taxon>
        <taxon>Riccia</taxon>
    </lineage>
</organism>
<evidence type="ECO:0000313" key="2">
    <source>
        <dbReference type="Proteomes" id="UP001633002"/>
    </source>
</evidence>
<reference evidence="1 2" key="1">
    <citation type="submission" date="2024-09" db="EMBL/GenBank/DDBJ databases">
        <title>Chromosome-scale assembly of Riccia sorocarpa.</title>
        <authorList>
            <person name="Paukszto L."/>
        </authorList>
    </citation>
    <scope>NUCLEOTIDE SEQUENCE [LARGE SCALE GENOMIC DNA]</scope>
    <source>
        <strain evidence="1">LP-2024</strain>
        <tissue evidence="1">Aerial parts of the thallus</tissue>
    </source>
</reference>
<proteinExistence type="predicted"/>
<keyword evidence="2" id="KW-1185">Reference proteome</keyword>
<dbReference type="AlphaFoldDB" id="A0ABD3GF31"/>
<gene>
    <name evidence="1" type="ORF">R1sor_026725</name>
</gene>
<protein>
    <submittedName>
        <fullName evidence="1">Uncharacterized protein</fullName>
    </submittedName>
</protein>
<sequence>MLLSTQVVLTACTTQPGDGYSENHEDLVKELHRYQEEGVPVPLNYKYRGHSEEWTADVWMEVYHLPRESSSDYVMKGKVQFPELRILKLVKGEKRQSKSGMHIDQVEGTKDFIEFCRLFNPVFAPVRPEHNQHNQLAFYHHAWLAILDRNSSTPNCEDAIAKTGSAAELVLALKSAVSNAASALSMDLKTWREMIATLVKLLTLERQKRKKMAEQHMYMEEKLTRAGKVPEMASWCAHQLQAARDTETRLSALVETLKKELTSHGLLVPS</sequence>
<accession>A0ABD3GF31</accession>
<dbReference type="EMBL" id="JBJQOH010000008">
    <property type="protein sequence ID" value="KAL3676777.1"/>
    <property type="molecule type" value="Genomic_DNA"/>
</dbReference>
<comment type="caution">
    <text evidence="1">The sequence shown here is derived from an EMBL/GenBank/DDBJ whole genome shotgun (WGS) entry which is preliminary data.</text>
</comment>
<evidence type="ECO:0000313" key="1">
    <source>
        <dbReference type="EMBL" id="KAL3676777.1"/>
    </source>
</evidence>
<name>A0ABD3GF31_9MARC</name>